<dbReference type="RefSeq" id="XP_003578584.1">
    <property type="nucleotide sequence ID" value="XM_003578536.4"/>
</dbReference>
<evidence type="ECO:0000313" key="2">
    <source>
        <dbReference type="EMBL" id="KQJ91352.1"/>
    </source>
</evidence>
<proteinExistence type="predicted"/>
<dbReference type="Gramene" id="KQJ91355">
    <property type="protein sequence ID" value="KQJ91355"/>
    <property type="gene ID" value="BRADI_4g37140v3"/>
</dbReference>
<organism evidence="3">
    <name type="scientific">Brachypodium distachyon</name>
    <name type="common">Purple false brome</name>
    <name type="synonym">Trachynia distachya</name>
    <dbReference type="NCBI Taxonomy" id="15368"/>
    <lineage>
        <taxon>Eukaryota</taxon>
        <taxon>Viridiplantae</taxon>
        <taxon>Streptophyta</taxon>
        <taxon>Embryophyta</taxon>
        <taxon>Tracheophyta</taxon>
        <taxon>Spermatophyta</taxon>
        <taxon>Magnoliopsida</taxon>
        <taxon>Liliopsida</taxon>
        <taxon>Poales</taxon>
        <taxon>Poaceae</taxon>
        <taxon>BOP clade</taxon>
        <taxon>Pooideae</taxon>
        <taxon>Stipodae</taxon>
        <taxon>Brachypodieae</taxon>
        <taxon>Brachypodium</taxon>
    </lineage>
</organism>
<sequence>MPAGDNPHSISEKKAALRESPKQSKSAVIQQDITSSFPKDKAAESVGIKRPQFNGALTPANHHMPGNPGTNGHLVYVRRRHETDQSKGGTSVSAETFTSLSSKKPVLGGLQEESLNHQNSVPRTQPAPVSASPAAAATVPALPSGNLPGHFSFGKQSQEKVTVHPSIVVTASPPHRNVVSAAMPRNVTATNIAPTNVAATSTASREAVATTAARNPPDLQRSTNEDRKERFIRLQAFLRNNEQSGQDEYIRILRSLSSVDRRKHAIELEKRAVNLLIEEGKELQKMKALNVLGKLPSTEHLSLPTQPTFAMRLPFEPFPARR</sequence>
<accession>I1ISJ5</accession>
<evidence type="ECO:0000256" key="1">
    <source>
        <dbReference type="SAM" id="MobiDB-lite"/>
    </source>
</evidence>
<dbReference type="EnsemblPlants" id="KQJ91354">
    <property type="protein sequence ID" value="KQJ91354"/>
    <property type="gene ID" value="BRADI_4g37140v3"/>
</dbReference>
<dbReference type="RefSeq" id="XP_024310848.1">
    <property type="nucleotide sequence ID" value="XM_024455080.1"/>
</dbReference>
<keyword evidence="4" id="KW-1185">Reference proteome</keyword>
<dbReference type="Proteomes" id="UP000008810">
    <property type="component" value="Chromosome 4"/>
</dbReference>
<reference evidence="2 3" key="1">
    <citation type="journal article" date="2010" name="Nature">
        <title>Genome sequencing and analysis of the model grass Brachypodium distachyon.</title>
        <authorList>
            <consortium name="International Brachypodium Initiative"/>
        </authorList>
    </citation>
    <scope>NUCLEOTIDE SEQUENCE [LARGE SCALE GENOMIC DNA]</scope>
    <source>
        <strain evidence="2">Bd21</strain>
        <strain evidence="3">cv. Bd21</strain>
    </source>
</reference>
<name>I1ISJ5_BRADI</name>
<protein>
    <submittedName>
        <fullName evidence="2 3">Uncharacterized protein</fullName>
    </submittedName>
</protein>
<dbReference type="Gramene" id="KQJ91353">
    <property type="protein sequence ID" value="KQJ91353"/>
    <property type="gene ID" value="BRADI_4g37140v3"/>
</dbReference>
<dbReference type="Gramene" id="KQJ91357">
    <property type="protein sequence ID" value="KQJ91357"/>
    <property type="gene ID" value="BRADI_4g37140v3"/>
</dbReference>
<feature type="region of interest" description="Disordered" evidence="1">
    <location>
        <begin position="207"/>
        <end position="226"/>
    </location>
</feature>
<dbReference type="Gramene" id="PNT65086">
    <property type="protein sequence ID" value="PNT65086"/>
    <property type="gene ID" value="BRADI_4g37140v3"/>
</dbReference>
<dbReference type="EMBL" id="CM000883">
    <property type="protein sequence ID" value="KQJ91354.1"/>
    <property type="molecule type" value="Genomic_DNA"/>
</dbReference>
<reference evidence="2" key="2">
    <citation type="submission" date="2017-06" db="EMBL/GenBank/DDBJ databases">
        <title>WGS assembly of Brachypodium distachyon.</title>
        <authorList>
            <consortium name="The International Brachypodium Initiative"/>
            <person name="Lucas S."/>
            <person name="Harmon-Smith M."/>
            <person name="Lail K."/>
            <person name="Tice H."/>
            <person name="Grimwood J."/>
            <person name="Bruce D."/>
            <person name="Barry K."/>
            <person name="Shu S."/>
            <person name="Lindquist E."/>
            <person name="Wang M."/>
            <person name="Pitluck S."/>
            <person name="Vogel J.P."/>
            <person name="Garvin D.F."/>
            <person name="Mockler T.C."/>
            <person name="Schmutz J."/>
            <person name="Rokhsar D."/>
            <person name="Bevan M.W."/>
        </authorList>
    </citation>
    <scope>NUCLEOTIDE SEQUENCE</scope>
    <source>
        <strain evidence="2">Bd21</strain>
    </source>
</reference>
<dbReference type="HOGENOM" id="CLU_048957_0_0_1"/>
<dbReference type="EMBL" id="CM000883">
    <property type="protein sequence ID" value="KQJ91353.1"/>
    <property type="molecule type" value="Genomic_DNA"/>
</dbReference>
<dbReference type="STRING" id="15368.I1ISJ5"/>
<dbReference type="EnsemblPlants" id="PNT65086">
    <property type="protein sequence ID" value="PNT65086"/>
    <property type="gene ID" value="BRADI_4g37140v3"/>
</dbReference>
<dbReference type="EMBL" id="CM000883">
    <property type="protein sequence ID" value="KQJ91355.1"/>
    <property type="molecule type" value="Genomic_DNA"/>
</dbReference>
<dbReference type="RefSeq" id="XP_014758421.1">
    <property type="nucleotide sequence ID" value="XM_014902935.2"/>
</dbReference>
<dbReference type="EMBL" id="CM000883">
    <property type="protein sequence ID" value="KQJ91352.1"/>
    <property type="molecule type" value="Genomic_DNA"/>
</dbReference>
<feature type="compositionally biased region" description="Polar residues" evidence="1">
    <location>
        <begin position="23"/>
        <end position="37"/>
    </location>
</feature>
<dbReference type="RefSeq" id="XP_024310849.1">
    <property type="nucleotide sequence ID" value="XM_024455081.1"/>
</dbReference>
<dbReference type="Gramene" id="KQJ91352">
    <property type="protein sequence ID" value="KQJ91352"/>
    <property type="gene ID" value="BRADI_4g37140v3"/>
</dbReference>
<dbReference type="EMBL" id="CM000883">
    <property type="protein sequence ID" value="KQJ91357.1"/>
    <property type="molecule type" value="Genomic_DNA"/>
</dbReference>
<dbReference type="Gramene" id="KQJ91356">
    <property type="protein sequence ID" value="KQJ91356"/>
    <property type="gene ID" value="BRADI_4g37140v3"/>
</dbReference>
<dbReference type="EMBL" id="CM000883">
    <property type="protein sequence ID" value="KQJ91356.1"/>
    <property type="molecule type" value="Genomic_DNA"/>
</dbReference>
<evidence type="ECO:0000313" key="4">
    <source>
        <dbReference type="Proteomes" id="UP000008810"/>
    </source>
</evidence>
<dbReference type="PANTHER" id="PTHR34555:SF1">
    <property type="entry name" value="INTEGRAL MEMBRANE HEMOLYSIN-III-LIKE PROTEIN"/>
    <property type="match status" value="1"/>
</dbReference>
<feature type="region of interest" description="Disordered" evidence="1">
    <location>
        <begin position="1"/>
        <end position="72"/>
    </location>
</feature>
<dbReference type="EnsemblPlants" id="KQJ91352">
    <property type="protein sequence ID" value="KQJ91352"/>
    <property type="gene ID" value="BRADI_4g37140v3"/>
</dbReference>
<dbReference type="Gramene" id="KQJ91354">
    <property type="protein sequence ID" value="KQJ91354"/>
    <property type="gene ID" value="BRADI_4g37140v3"/>
</dbReference>
<evidence type="ECO:0000313" key="3">
    <source>
        <dbReference type="EnsemblPlants" id="KQJ91355"/>
    </source>
</evidence>
<dbReference type="KEGG" id="bdi:100825460"/>
<dbReference type="GeneID" id="100825460"/>
<dbReference type="RefSeq" id="XP_010238465.1">
    <property type="nucleotide sequence ID" value="XM_010240163.3"/>
</dbReference>
<dbReference type="ExpressionAtlas" id="I1ISJ5">
    <property type="expression patterns" value="baseline and differential"/>
</dbReference>
<dbReference type="PANTHER" id="PTHR34555">
    <property type="entry name" value="INTEGRAL MEMBRANE HEMOLYSIN-III-LIKE PROTEIN"/>
    <property type="match status" value="1"/>
</dbReference>
<gene>
    <name evidence="3" type="primary">LOC100825460</name>
    <name evidence="2" type="ORF">BRADI_4g37140v3</name>
</gene>
<dbReference type="EnsemblPlants" id="KQJ91357">
    <property type="protein sequence ID" value="KQJ91357"/>
    <property type="gene ID" value="BRADI_4g37140v3"/>
</dbReference>
<dbReference type="OrthoDB" id="1925139at2759"/>
<dbReference type="RefSeq" id="XP_010238466.1">
    <property type="nucleotide sequence ID" value="XM_010240164.3"/>
</dbReference>
<dbReference type="EnsemblPlants" id="KQJ91356">
    <property type="protein sequence ID" value="KQJ91356"/>
    <property type="gene ID" value="BRADI_4g37140v3"/>
</dbReference>
<feature type="compositionally biased region" description="Basic and acidic residues" evidence="1">
    <location>
        <begin position="10"/>
        <end position="22"/>
    </location>
</feature>
<dbReference type="RefSeq" id="XP_010238467.1">
    <property type="nucleotide sequence ID" value="XM_010240165.3"/>
</dbReference>
<reference evidence="3" key="3">
    <citation type="submission" date="2018-08" db="UniProtKB">
        <authorList>
            <consortium name="EnsemblPlants"/>
        </authorList>
    </citation>
    <scope>IDENTIFICATION</scope>
    <source>
        <strain evidence="3">cv. Bd21</strain>
    </source>
</reference>
<dbReference type="EnsemblPlants" id="KQJ91353">
    <property type="protein sequence ID" value="KQJ91353"/>
    <property type="gene ID" value="BRADI_4g37140v3"/>
</dbReference>
<dbReference type="EMBL" id="CM000883">
    <property type="protein sequence ID" value="PNT65086.1"/>
    <property type="molecule type" value="Genomic_DNA"/>
</dbReference>
<dbReference type="AlphaFoldDB" id="I1ISJ5"/>
<dbReference type="EnsemblPlants" id="KQJ91355">
    <property type="protein sequence ID" value="KQJ91355"/>
    <property type="gene ID" value="BRADI_4g37140v3"/>
</dbReference>